<name>I3CJF3_9GAMM</name>
<dbReference type="HOGENOM" id="CLU_107027_0_0_6"/>
<accession>I3CJF3</accession>
<keyword evidence="1" id="KW-0472">Membrane</keyword>
<proteinExistence type="predicted"/>
<keyword evidence="1" id="KW-0812">Transmembrane</keyword>
<organism evidence="3 4">
    <name type="scientific">Beggiatoa alba B18LD</name>
    <dbReference type="NCBI Taxonomy" id="395493"/>
    <lineage>
        <taxon>Bacteria</taxon>
        <taxon>Pseudomonadati</taxon>
        <taxon>Pseudomonadota</taxon>
        <taxon>Gammaproteobacteria</taxon>
        <taxon>Thiotrichales</taxon>
        <taxon>Thiotrichaceae</taxon>
        <taxon>Beggiatoa</taxon>
    </lineage>
</organism>
<sequence length="160" mass="17531">MYSRTLEIWVGVFVMLGFLALLLLTLKVSNLGSLYNDAGYLVTAKFQNIGGLKVKAPVKVSGVTIGRVTDIRFDNNTYKAIATLRIEPQFDKLPADTSASIFTSGLLGEQYIGLEPGGDVEYLHSNSEIYLTQSAMVLEQLIGQFLYRSAANGVENSEKK</sequence>
<dbReference type="Proteomes" id="UP000005744">
    <property type="component" value="Unassembled WGS sequence"/>
</dbReference>
<gene>
    <name evidence="3" type="ORF">BegalDRAFT_2918</name>
</gene>
<dbReference type="InterPro" id="IPR030970">
    <property type="entry name" value="ABC_MlaD"/>
</dbReference>
<dbReference type="eggNOG" id="COG1463">
    <property type="taxonomic scope" value="Bacteria"/>
</dbReference>
<evidence type="ECO:0000313" key="3">
    <source>
        <dbReference type="EMBL" id="EIJ43746.1"/>
    </source>
</evidence>
<dbReference type="GO" id="GO:0005548">
    <property type="term" value="F:phospholipid transporter activity"/>
    <property type="evidence" value="ECO:0007669"/>
    <property type="project" value="TreeGrafter"/>
</dbReference>
<evidence type="ECO:0000256" key="1">
    <source>
        <dbReference type="SAM" id="Phobius"/>
    </source>
</evidence>
<feature type="domain" description="Mce/MlaD" evidence="2">
    <location>
        <begin position="39"/>
        <end position="117"/>
    </location>
</feature>
<keyword evidence="4" id="KW-1185">Reference proteome</keyword>
<dbReference type="PANTHER" id="PTHR33371">
    <property type="entry name" value="INTERMEMBRANE PHOSPHOLIPID TRANSPORT SYSTEM BINDING PROTEIN MLAD-RELATED"/>
    <property type="match status" value="1"/>
</dbReference>
<dbReference type="AlphaFoldDB" id="I3CJF3"/>
<dbReference type="GO" id="GO:0005543">
    <property type="term" value="F:phospholipid binding"/>
    <property type="evidence" value="ECO:0007669"/>
    <property type="project" value="TreeGrafter"/>
</dbReference>
<dbReference type="Pfam" id="PF02470">
    <property type="entry name" value="MlaD"/>
    <property type="match status" value="1"/>
</dbReference>
<dbReference type="PANTHER" id="PTHR33371:SF4">
    <property type="entry name" value="INTERMEMBRANE PHOSPHOLIPID TRANSPORT SYSTEM BINDING PROTEIN MLAD"/>
    <property type="match status" value="1"/>
</dbReference>
<dbReference type="EMBL" id="JH600070">
    <property type="protein sequence ID" value="EIJ43746.1"/>
    <property type="molecule type" value="Genomic_DNA"/>
</dbReference>
<dbReference type="InterPro" id="IPR052336">
    <property type="entry name" value="MlaD_Phospholipid_Transporter"/>
</dbReference>
<feature type="transmembrane region" description="Helical" evidence="1">
    <location>
        <begin position="6"/>
        <end position="26"/>
    </location>
</feature>
<protein>
    <submittedName>
        <fullName evidence="3">ABC-type transport system involved in resistance to organic solvents, periplasmic component</fullName>
    </submittedName>
</protein>
<reference evidence="3 4" key="1">
    <citation type="submission" date="2011-11" db="EMBL/GenBank/DDBJ databases">
        <title>Improved High-Quality Draft sequence of Beggiatoa alba B18lD.</title>
        <authorList>
            <consortium name="US DOE Joint Genome Institute"/>
            <person name="Lucas S."/>
            <person name="Han J."/>
            <person name="Lapidus A."/>
            <person name="Cheng J.-F."/>
            <person name="Goodwin L."/>
            <person name="Pitluck S."/>
            <person name="Peters L."/>
            <person name="Mikhailova N."/>
            <person name="Held B."/>
            <person name="Detter J.C."/>
            <person name="Han C."/>
            <person name="Tapia R."/>
            <person name="Land M."/>
            <person name="Hauser L."/>
            <person name="Kyrpides N."/>
            <person name="Ivanova N."/>
            <person name="Pagani I."/>
            <person name="Samuel K."/>
            <person name="Teske A."/>
            <person name="Mueller J."/>
            <person name="Woyke T."/>
        </authorList>
    </citation>
    <scope>NUCLEOTIDE SEQUENCE [LARGE SCALE GENOMIC DNA]</scope>
    <source>
        <strain evidence="3 4">B18LD</strain>
    </source>
</reference>
<evidence type="ECO:0000313" key="4">
    <source>
        <dbReference type="Proteomes" id="UP000005744"/>
    </source>
</evidence>
<dbReference type="OrthoDB" id="9788420at2"/>
<evidence type="ECO:0000259" key="2">
    <source>
        <dbReference type="Pfam" id="PF02470"/>
    </source>
</evidence>
<dbReference type="NCBIfam" id="TIGR04430">
    <property type="entry name" value="OM_asym_MlaD"/>
    <property type="match status" value="1"/>
</dbReference>
<dbReference type="RefSeq" id="WP_002691196.1">
    <property type="nucleotide sequence ID" value="NZ_JH600070.1"/>
</dbReference>
<keyword evidence="1" id="KW-1133">Transmembrane helix</keyword>
<dbReference type="STRING" id="395493.BegalDRAFT_2918"/>
<dbReference type="InterPro" id="IPR003399">
    <property type="entry name" value="Mce/MlaD"/>
</dbReference>